<dbReference type="EMBL" id="JAJBZT010000003">
    <property type="protein sequence ID" value="MCB6183402.1"/>
    <property type="molecule type" value="Genomic_DNA"/>
</dbReference>
<evidence type="ECO:0000313" key="7">
    <source>
        <dbReference type="EMBL" id="MCB6183402.1"/>
    </source>
</evidence>
<comment type="pathway">
    <text evidence="1">Lipid metabolism.</text>
</comment>
<dbReference type="Proteomes" id="UP001165395">
    <property type="component" value="Unassembled WGS sequence"/>
</dbReference>
<keyword evidence="5 7" id="KW-0012">Acyltransferase</keyword>
<reference evidence="7" key="1">
    <citation type="submission" date="2021-10" db="EMBL/GenBank/DDBJ databases">
        <title>The complete genome sequence of Leeia sp. TBRC 13508.</title>
        <authorList>
            <person name="Charoenyingcharoen P."/>
            <person name="Yukphan P."/>
        </authorList>
    </citation>
    <scope>NUCLEOTIDE SEQUENCE</scope>
    <source>
        <strain evidence="7">TBRC 13508</strain>
    </source>
</reference>
<dbReference type="GO" id="GO:0016746">
    <property type="term" value="F:acyltransferase activity"/>
    <property type="evidence" value="ECO:0007669"/>
    <property type="project" value="UniProtKB-KW"/>
</dbReference>
<evidence type="ECO:0000313" key="8">
    <source>
        <dbReference type="Proteomes" id="UP001165395"/>
    </source>
</evidence>
<dbReference type="CDD" id="cd07989">
    <property type="entry name" value="LPLAT_AGPAT-like"/>
    <property type="match status" value="1"/>
</dbReference>
<evidence type="ECO:0000256" key="4">
    <source>
        <dbReference type="ARBA" id="ARBA00023098"/>
    </source>
</evidence>
<evidence type="ECO:0000256" key="3">
    <source>
        <dbReference type="ARBA" id="ARBA00022679"/>
    </source>
</evidence>
<dbReference type="SMART" id="SM00563">
    <property type="entry name" value="PlsC"/>
    <property type="match status" value="1"/>
</dbReference>
<keyword evidence="2" id="KW-0444">Lipid biosynthesis</keyword>
<dbReference type="Pfam" id="PF01553">
    <property type="entry name" value="Acyltransferase"/>
    <property type="match status" value="1"/>
</dbReference>
<name>A0ABS8D5J8_9NEIS</name>
<proteinExistence type="predicted"/>
<keyword evidence="8" id="KW-1185">Reference proteome</keyword>
<keyword evidence="4" id="KW-0443">Lipid metabolism</keyword>
<accession>A0ABS8D5J8</accession>
<dbReference type="InterPro" id="IPR002123">
    <property type="entry name" value="Plipid/glycerol_acylTrfase"/>
</dbReference>
<comment type="caution">
    <text evidence="7">The sequence shown here is derived from an EMBL/GenBank/DDBJ whole genome shotgun (WGS) entry which is preliminary data.</text>
</comment>
<evidence type="ECO:0000256" key="1">
    <source>
        <dbReference type="ARBA" id="ARBA00005189"/>
    </source>
</evidence>
<organism evidence="7 8">
    <name type="scientific">Leeia speluncae</name>
    <dbReference type="NCBI Taxonomy" id="2884804"/>
    <lineage>
        <taxon>Bacteria</taxon>
        <taxon>Pseudomonadati</taxon>
        <taxon>Pseudomonadota</taxon>
        <taxon>Betaproteobacteria</taxon>
        <taxon>Neisseriales</taxon>
        <taxon>Leeiaceae</taxon>
        <taxon>Leeia</taxon>
    </lineage>
</organism>
<evidence type="ECO:0000259" key="6">
    <source>
        <dbReference type="SMART" id="SM00563"/>
    </source>
</evidence>
<dbReference type="SUPFAM" id="SSF69593">
    <property type="entry name" value="Glycerol-3-phosphate (1)-acyltransferase"/>
    <property type="match status" value="1"/>
</dbReference>
<protein>
    <submittedName>
        <fullName evidence="7">1-acyl-sn-glycerol-3-phosphate acyltransferase</fullName>
    </submittedName>
</protein>
<dbReference type="RefSeq" id="WP_227180130.1">
    <property type="nucleotide sequence ID" value="NZ_JAJBZT010000003.1"/>
</dbReference>
<keyword evidence="3" id="KW-0808">Transferase</keyword>
<sequence>MTATPSSTLPIWHRCYRIARLGIHLLSGMLEVRIFFGRASEEERRWRIQRWSTKMLKVLGVKLEVVGDAPLAPPKNSLWVANHISWLDVFVLNAMLPLQFVAKSEVANWPVIGWMCRHTGTLFIERDSKKDLLRVNALVEGALQQGGAVAFFPEGTTTDGSELKPFAASLFHSASVTRGDIYPVALQYIQPNGCRELAPAYIDEVTLMDTIWQIAGAKEITAQITLLPQMNAAHLNRRELASTAHKHIEAVIHSIPSAPTPSLAMQD</sequence>
<gene>
    <name evidence="7" type="ORF">LIN78_07570</name>
</gene>
<evidence type="ECO:0000256" key="2">
    <source>
        <dbReference type="ARBA" id="ARBA00022516"/>
    </source>
</evidence>
<evidence type="ECO:0000256" key="5">
    <source>
        <dbReference type="ARBA" id="ARBA00023315"/>
    </source>
</evidence>
<dbReference type="PANTHER" id="PTHR10434">
    <property type="entry name" value="1-ACYL-SN-GLYCEROL-3-PHOSPHATE ACYLTRANSFERASE"/>
    <property type="match status" value="1"/>
</dbReference>
<dbReference type="PANTHER" id="PTHR10434:SF64">
    <property type="entry name" value="1-ACYL-SN-GLYCEROL-3-PHOSPHATE ACYLTRANSFERASE-RELATED"/>
    <property type="match status" value="1"/>
</dbReference>
<feature type="domain" description="Phospholipid/glycerol acyltransferase" evidence="6">
    <location>
        <begin position="77"/>
        <end position="189"/>
    </location>
</feature>